<dbReference type="InterPro" id="IPR050905">
    <property type="entry name" value="Plant_NBS-LRR"/>
</dbReference>
<evidence type="ECO:0000256" key="1">
    <source>
        <dbReference type="ARBA" id="ARBA00022821"/>
    </source>
</evidence>
<protein>
    <submittedName>
        <fullName evidence="3">NB-ARC domains-containing protein</fullName>
    </submittedName>
</protein>
<comment type="caution">
    <text evidence="3">The sequence shown here is derived from an EMBL/GenBank/DDBJ whole genome shotgun (WGS) entry which is preliminary data.</text>
</comment>
<keyword evidence="1" id="KW-0611">Plant defense</keyword>
<feature type="non-terminal residue" evidence="3">
    <location>
        <position position="1"/>
    </location>
</feature>
<reference evidence="3" key="1">
    <citation type="journal article" date="2022" name="Int. J. Mol. Sci.">
        <title>Draft Genome of Tanacetum Coccineum: Genomic Comparison of Closely Related Tanacetum-Family Plants.</title>
        <authorList>
            <person name="Yamashiro T."/>
            <person name="Shiraishi A."/>
            <person name="Nakayama K."/>
            <person name="Satake H."/>
        </authorList>
    </citation>
    <scope>NUCLEOTIDE SEQUENCE</scope>
</reference>
<feature type="domain" description="Disease resistance protein At4g27190-like leucine-rich repeats" evidence="2">
    <location>
        <begin position="118"/>
        <end position="248"/>
    </location>
</feature>
<evidence type="ECO:0000313" key="3">
    <source>
        <dbReference type="EMBL" id="GJS56817.1"/>
    </source>
</evidence>
<dbReference type="SUPFAM" id="SSF52058">
    <property type="entry name" value="L domain-like"/>
    <property type="match status" value="1"/>
</dbReference>
<reference evidence="3" key="2">
    <citation type="submission" date="2022-01" db="EMBL/GenBank/DDBJ databases">
        <authorList>
            <person name="Yamashiro T."/>
            <person name="Shiraishi A."/>
            <person name="Satake H."/>
            <person name="Nakayama K."/>
        </authorList>
    </citation>
    <scope>NUCLEOTIDE SEQUENCE</scope>
</reference>
<dbReference type="Pfam" id="PF23247">
    <property type="entry name" value="LRR_RPS2"/>
    <property type="match status" value="2"/>
</dbReference>
<feature type="domain" description="Disease resistance protein At4g27190-like leucine-rich repeats" evidence="2">
    <location>
        <begin position="61"/>
        <end position="112"/>
    </location>
</feature>
<organism evidence="3 4">
    <name type="scientific">Tanacetum coccineum</name>
    <dbReference type="NCBI Taxonomy" id="301880"/>
    <lineage>
        <taxon>Eukaryota</taxon>
        <taxon>Viridiplantae</taxon>
        <taxon>Streptophyta</taxon>
        <taxon>Embryophyta</taxon>
        <taxon>Tracheophyta</taxon>
        <taxon>Spermatophyta</taxon>
        <taxon>Magnoliopsida</taxon>
        <taxon>eudicotyledons</taxon>
        <taxon>Gunneridae</taxon>
        <taxon>Pentapetalae</taxon>
        <taxon>asterids</taxon>
        <taxon>campanulids</taxon>
        <taxon>Asterales</taxon>
        <taxon>Asteraceae</taxon>
        <taxon>Asteroideae</taxon>
        <taxon>Anthemideae</taxon>
        <taxon>Anthemidinae</taxon>
        <taxon>Tanacetum</taxon>
    </lineage>
</organism>
<dbReference type="Proteomes" id="UP001151760">
    <property type="component" value="Unassembled WGS sequence"/>
</dbReference>
<accession>A0ABQ4WV96</accession>
<proteinExistence type="predicted"/>
<gene>
    <name evidence="3" type="ORF">Tco_0651601</name>
</gene>
<keyword evidence="4" id="KW-1185">Reference proteome</keyword>
<dbReference type="PANTHER" id="PTHR33463">
    <property type="entry name" value="NB-ARC DOMAIN-CONTAINING PROTEIN-RELATED"/>
    <property type="match status" value="1"/>
</dbReference>
<evidence type="ECO:0000259" key="2">
    <source>
        <dbReference type="Pfam" id="PF23247"/>
    </source>
</evidence>
<dbReference type="PANTHER" id="PTHR33463:SF218">
    <property type="entry name" value="DISEASE RESISTANCE PROTEIN RPS2-LIKE"/>
    <property type="match status" value="1"/>
</dbReference>
<dbReference type="Gene3D" id="3.80.10.10">
    <property type="entry name" value="Ribonuclease Inhibitor"/>
    <property type="match status" value="1"/>
</dbReference>
<name>A0ABQ4WV96_9ASTR</name>
<sequence length="266" mass="30738">LQDATPKLEKLFVSDMQNLKEIWPPQFSISNLCQLRELMVEGCDSIEVLFNMDFGEIEQLRSSLRSIRVRRCDSLVKLFSCNPFLFFNNLQELTVGICGSIQVLFNTDLGRAGKSEEQVCSSSLRSIKVYKCKSLVNLFPVNPMPLFNHLEELRVRWCASVEVIFDIDMGCAGETDKVSSSSRLRSIYLEELGKLREVWRIKDDGNNLIHGFEAVERIDIRYCWRFENIITPATTNFEMRALKQVKIQVKMVESKQDQEVYTTLNI</sequence>
<dbReference type="InterPro" id="IPR057135">
    <property type="entry name" value="At4g27190-like_LRR"/>
</dbReference>
<dbReference type="InterPro" id="IPR032675">
    <property type="entry name" value="LRR_dom_sf"/>
</dbReference>
<evidence type="ECO:0000313" key="4">
    <source>
        <dbReference type="Proteomes" id="UP001151760"/>
    </source>
</evidence>
<dbReference type="EMBL" id="BQNB010008963">
    <property type="protein sequence ID" value="GJS56817.1"/>
    <property type="molecule type" value="Genomic_DNA"/>
</dbReference>